<dbReference type="EMBL" id="CP031045">
    <property type="protein sequence ID" value="QDZ23996.1"/>
    <property type="molecule type" value="Genomic_DNA"/>
</dbReference>
<organism evidence="2 3">
    <name type="scientific">Chloropicon primus</name>
    <dbReference type="NCBI Taxonomy" id="1764295"/>
    <lineage>
        <taxon>Eukaryota</taxon>
        <taxon>Viridiplantae</taxon>
        <taxon>Chlorophyta</taxon>
        <taxon>Chloropicophyceae</taxon>
        <taxon>Chloropicales</taxon>
        <taxon>Chloropicaceae</taxon>
        <taxon>Chloropicon</taxon>
    </lineage>
</organism>
<evidence type="ECO:0000313" key="2">
    <source>
        <dbReference type="EMBL" id="QDZ23996.1"/>
    </source>
</evidence>
<gene>
    <name evidence="2" type="ORF">A3770_12p65140</name>
</gene>
<protein>
    <submittedName>
        <fullName evidence="2">Uncharacterized protein</fullName>
    </submittedName>
</protein>
<evidence type="ECO:0000313" key="3">
    <source>
        <dbReference type="Proteomes" id="UP000316726"/>
    </source>
</evidence>
<reference evidence="2 3" key="1">
    <citation type="submission" date="2018-07" db="EMBL/GenBank/DDBJ databases">
        <title>The complete nuclear genome of the prasinophyte Chloropicon primus (CCMP1205).</title>
        <authorList>
            <person name="Pombert J.-F."/>
            <person name="Otis C."/>
            <person name="Turmel M."/>
            <person name="Lemieux C."/>
        </authorList>
    </citation>
    <scope>NUCLEOTIDE SEQUENCE [LARGE SCALE GENOMIC DNA]</scope>
    <source>
        <strain evidence="2 3">CCMP1205</strain>
    </source>
</reference>
<accession>A0A5B8MUN1</accession>
<feature type="region of interest" description="Disordered" evidence="1">
    <location>
        <begin position="204"/>
        <end position="228"/>
    </location>
</feature>
<feature type="compositionally biased region" description="Basic and acidic residues" evidence="1">
    <location>
        <begin position="205"/>
        <end position="216"/>
    </location>
</feature>
<dbReference type="AlphaFoldDB" id="A0A5B8MUN1"/>
<name>A0A5B8MUN1_9CHLO</name>
<sequence length="228" mass="25413">MQLTKEALDELGHCTIRDAANYLGVSTQAVKQLKEANFERTTFVQLGDKRGFRDVCESLNVEEETEDLKRMRDMYIRVRDAVERYGKNITGNADDADASFFVTPGPGEGASRFNTGSVLTQKVCTGMGDLINTVSGGVPSGEVNKVGDGDEAGVGEDAEISVNDREKRLVQNCIEVEAMMVDAFKFLKNLKQFQALWMKHYQQPDSREAAKKESPKWKKRIFSSGQDQ</sequence>
<dbReference type="Proteomes" id="UP000316726">
    <property type="component" value="Chromosome 12"/>
</dbReference>
<evidence type="ECO:0000256" key="1">
    <source>
        <dbReference type="SAM" id="MobiDB-lite"/>
    </source>
</evidence>
<keyword evidence="3" id="KW-1185">Reference proteome</keyword>
<proteinExistence type="predicted"/>